<reference evidence="1 2" key="1">
    <citation type="journal article" date="2019" name="Nat. Microbiol.">
        <title>Mediterranean grassland soil C-N compound turnover is dependent on rainfall and depth, and is mediated by genomically divergent microorganisms.</title>
        <authorList>
            <person name="Diamond S."/>
            <person name="Andeer P.F."/>
            <person name="Li Z."/>
            <person name="Crits-Christoph A."/>
            <person name="Burstein D."/>
            <person name="Anantharaman K."/>
            <person name="Lane K.R."/>
            <person name="Thomas B.C."/>
            <person name="Pan C."/>
            <person name="Northen T.R."/>
            <person name="Banfield J.F."/>
        </authorList>
    </citation>
    <scope>NUCLEOTIDE SEQUENCE [LARGE SCALE GENOMIC DNA]</scope>
    <source>
        <strain evidence="1">WS_8</strain>
    </source>
</reference>
<dbReference type="PANTHER" id="PTHR43845:SF1">
    <property type="entry name" value="BLR5969 PROTEIN"/>
    <property type="match status" value="1"/>
</dbReference>
<dbReference type="Gene3D" id="3.30.300.30">
    <property type="match status" value="1"/>
</dbReference>
<gene>
    <name evidence="1" type="ORF">E6K78_01130</name>
</gene>
<dbReference type="EMBL" id="VBOY01000009">
    <property type="protein sequence ID" value="TMQ68438.1"/>
    <property type="molecule type" value="Genomic_DNA"/>
</dbReference>
<keyword evidence="1" id="KW-0436">Ligase</keyword>
<name>A0A538TXV1_UNCEI</name>
<evidence type="ECO:0000313" key="2">
    <source>
        <dbReference type="Proteomes" id="UP000316609"/>
    </source>
</evidence>
<dbReference type="InterPro" id="IPR045851">
    <property type="entry name" value="AMP-bd_C_sf"/>
</dbReference>
<dbReference type="SUPFAM" id="SSF56801">
    <property type="entry name" value="Acetyl-CoA synthetase-like"/>
    <property type="match status" value="1"/>
</dbReference>
<accession>A0A538TXV1</accession>
<sequence>MNLRVGSEMLFALGRRYPRLPVAFLRALPLPLLHALRAPAFRETLSVAKRAPWYRDAFAAARVDVSRARRPEDLGGFFLTPEVLKTRPEALLTGTPDLAIESSGTSGHVTRVYLSRKELEYNARQGGLMLGLYGLGRGDRILSTLGQDWGLGSLLVERLVRSLPVFAMVVGRVDPNEAYQRLAEYRFNVVVSDPFWLARLTEIARERGRPGPLKLLVGGGEGITPRMRAELEAFWGALLCMTYASTEAATILGFECTHRSGYHVNEFDFCVEIADADSEGYGEIVLTTVNRRVMPLIRYRTGDVARWLPEPCPCGLPLRRLSPLRGRLDEQVSCAWGNLHPDFFEPLLQGVPGLGHDWQVALYERDLTPVVQFRLELEGDGAAREQAVQEVLGALQRARPDAWLGYCQHLIDLEVVFFPPGTLRQKRKFLRLVDERHSGLPEWVRAVRAMRPC</sequence>
<dbReference type="Proteomes" id="UP000316609">
    <property type="component" value="Unassembled WGS sequence"/>
</dbReference>
<proteinExistence type="predicted"/>
<comment type="caution">
    <text evidence="1">The sequence shown here is derived from an EMBL/GenBank/DDBJ whole genome shotgun (WGS) entry which is preliminary data.</text>
</comment>
<dbReference type="GO" id="GO:0016874">
    <property type="term" value="F:ligase activity"/>
    <property type="evidence" value="ECO:0007669"/>
    <property type="project" value="UniProtKB-KW"/>
</dbReference>
<evidence type="ECO:0000313" key="1">
    <source>
        <dbReference type="EMBL" id="TMQ68438.1"/>
    </source>
</evidence>
<dbReference type="InterPro" id="IPR042099">
    <property type="entry name" value="ANL_N_sf"/>
</dbReference>
<dbReference type="AlphaFoldDB" id="A0A538TXV1"/>
<dbReference type="Gene3D" id="3.40.50.12780">
    <property type="entry name" value="N-terminal domain of ligase-like"/>
    <property type="match status" value="1"/>
</dbReference>
<dbReference type="PANTHER" id="PTHR43845">
    <property type="entry name" value="BLR5969 PROTEIN"/>
    <property type="match status" value="1"/>
</dbReference>
<protein>
    <submittedName>
        <fullName evidence="1">Phenylacetate--CoA ligase family protein</fullName>
    </submittedName>
</protein>
<organism evidence="1 2">
    <name type="scientific">Eiseniibacteriota bacterium</name>
    <dbReference type="NCBI Taxonomy" id="2212470"/>
    <lineage>
        <taxon>Bacteria</taxon>
        <taxon>Candidatus Eiseniibacteriota</taxon>
    </lineage>
</organism>